<evidence type="ECO:0000313" key="4">
    <source>
        <dbReference type="Proteomes" id="UP000002212"/>
    </source>
</evidence>
<organism evidence="3 4">
    <name type="scientific">Rhodococcus opacus (strain B4)</name>
    <dbReference type="NCBI Taxonomy" id="632772"/>
    <lineage>
        <taxon>Bacteria</taxon>
        <taxon>Bacillati</taxon>
        <taxon>Actinomycetota</taxon>
        <taxon>Actinomycetes</taxon>
        <taxon>Mycobacteriales</taxon>
        <taxon>Nocardiaceae</taxon>
        <taxon>Rhodococcus</taxon>
    </lineage>
</organism>
<gene>
    <name evidence="3" type="ordered locus">ROP_22380</name>
</gene>
<dbReference type="Proteomes" id="UP000002212">
    <property type="component" value="Chromosome"/>
</dbReference>
<dbReference type="GO" id="GO:0008270">
    <property type="term" value="F:zinc ion binding"/>
    <property type="evidence" value="ECO:0007669"/>
    <property type="project" value="InterPro"/>
</dbReference>
<feature type="domain" description="HNH" evidence="2">
    <location>
        <begin position="1"/>
        <end position="31"/>
    </location>
</feature>
<dbReference type="HOGENOM" id="CLU_2036201_0_0_11"/>
<dbReference type="KEGG" id="rop:ROP_22380"/>
<dbReference type="EMBL" id="AP011115">
    <property type="protein sequence ID" value="BAH50485.1"/>
    <property type="molecule type" value="Genomic_DNA"/>
</dbReference>
<evidence type="ECO:0000313" key="3">
    <source>
        <dbReference type="EMBL" id="BAH50485.1"/>
    </source>
</evidence>
<feature type="compositionally biased region" description="Low complexity" evidence="1">
    <location>
        <begin position="96"/>
        <end position="112"/>
    </location>
</feature>
<reference evidence="3 4" key="1">
    <citation type="submission" date="2009-03" db="EMBL/GenBank/DDBJ databases">
        <title>Comparison of the complete genome sequences of Rhodococcus erythropolis PR4 and Rhodococcus opacus B4.</title>
        <authorList>
            <person name="Takarada H."/>
            <person name="Sekine M."/>
            <person name="Hosoyama A."/>
            <person name="Yamada R."/>
            <person name="Fujisawa T."/>
            <person name="Omata S."/>
            <person name="Shimizu A."/>
            <person name="Tsukatani N."/>
            <person name="Tanikawa S."/>
            <person name="Fujita N."/>
            <person name="Harayama S."/>
        </authorList>
    </citation>
    <scope>NUCLEOTIDE SEQUENCE [LARGE SCALE GENOMIC DNA]</scope>
    <source>
        <strain evidence="3 4">B4</strain>
    </source>
</reference>
<dbReference type="InterPro" id="IPR003615">
    <property type="entry name" value="HNH_nuc"/>
</dbReference>
<dbReference type="AlphaFoldDB" id="C1B261"/>
<sequence length="121" mass="12635">MHHVTGGHKGGRTDIDGLALVCDACHAQVHDGPTGWATRSAPGHSAHPGRTEWIPPPHIDPTRRPRINHRHHPGELIDRARRGRSAPVTHSPPTGAADRAAPGWAGRAAGPPRDADSGGGG</sequence>
<dbReference type="RefSeq" id="WP_012689441.1">
    <property type="nucleotide sequence ID" value="NC_012522.1"/>
</dbReference>
<dbReference type="GO" id="GO:0003676">
    <property type="term" value="F:nucleic acid binding"/>
    <property type="evidence" value="ECO:0007669"/>
    <property type="project" value="InterPro"/>
</dbReference>
<dbReference type="Pfam" id="PF01844">
    <property type="entry name" value="HNH"/>
    <property type="match status" value="1"/>
</dbReference>
<dbReference type="GO" id="GO:0004519">
    <property type="term" value="F:endonuclease activity"/>
    <property type="evidence" value="ECO:0007669"/>
    <property type="project" value="InterPro"/>
</dbReference>
<name>C1B261_RHOOB</name>
<protein>
    <recommendedName>
        <fullName evidence="2">HNH domain-containing protein</fullName>
    </recommendedName>
</protein>
<dbReference type="CDD" id="cd00085">
    <property type="entry name" value="HNHc"/>
    <property type="match status" value="1"/>
</dbReference>
<dbReference type="InterPro" id="IPR002711">
    <property type="entry name" value="HNH"/>
</dbReference>
<evidence type="ECO:0000256" key="1">
    <source>
        <dbReference type="SAM" id="MobiDB-lite"/>
    </source>
</evidence>
<evidence type="ECO:0000259" key="2">
    <source>
        <dbReference type="Pfam" id="PF01844"/>
    </source>
</evidence>
<accession>C1B261</accession>
<feature type="region of interest" description="Disordered" evidence="1">
    <location>
        <begin position="30"/>
        <end position="121"/>
    </location>
</feature>
<proteinExistence type="predicted"/>